<dbReference type="KEGG" id="dvi:6629539"/>
<dbReference type="AlphaFoldDB" id="B4LZV9"/>
<dbReference type="EMBL" id="CH940650">
    <property type="protein sequence ID" value="EDW67187.1"/>
    <property type="molecule type" value="Genomic_DNA"/>
</dbReference>
<dbReference type="OrthoDB" id="7250310at2759"/>
<gene>
    <name evidence="3" type="primary">Dvir\GJ24021</name>
    <name evidence="3" type="ORF">Dvir_GJ24021</name>
</gene>
<keyword evidence="2" id="KW-0732">Signal</keyword>
<dbReference type="PhylomeDB" id="B4LZV9"/>
<feature type="chain" id="PRO_5002813479" description="Chitin-binding type-2 domain-containing protein" evidence="2">
    <location>
        <begin position="24"/>
        <end position="589"/>
    </location>
</feature>
<evidence type="ECO:0000256" key="1">
    <source>
        <dbReference type="SAM" id="MobiDB-lite"/>
    </source>
</evidence>
<keyword evidence="4" id="KW-1185">Reference proteome</keyword>
<dbReference type="Proteomes" id="UP000008792">
    <property type="component" value="Unassembled WGS sequence"/>
</dbReference>
<dbReference type="OMA" id="NKPEFTT"/>
<name>B4LZV9_DROVI</name>
<feature type="compositionally biased region" description="Pro residues" evidence="1">
    <location>
        <begin position="116"/>
        <end position="298"/>
    </location>
</feature>
<organism evidence="3 4">
    <name type="scientific">Drosophila virilis</name>
    <name type="common">Fruit fly</name>
    <dbReference type="NCBI Taxonomy" id="7244"/>
    <lineage>
        <taxon>Eukaryota</taxon>
        <taxon>Metazoa</taxon>
        <taxon>Ecdysozoa</taxon>
        <taxon>Arthropoda</taxon>
        <taxon>Hexapoda</taxon>
        <taxon>Insecta</taxon>
        <taxon>Pterygota</taxon>
        <taxon>Neoptera</taxon>
        <taxon>Endopterygota</taxon>
        <taxon>Diptera</taxon>
        <taxon>Brachycera</taxon>
        <taxon>Muscomorpha</taxon>
        <taxon>Ephydroidea</taxon>
        <taxon>Drosophilidae</taxon>
        <taxon>Drosophila</taxon>
    </lineage>
</organism>
<dbReference type="HOGENOM" id="CLU_033849_0_0_1"/>
<evidence type="ECO:0008006" key="5">
    <source>
        <dbReference type="Google" id="ProtNLM"/>
    </source>
</evidence>
<dbReference type="eggNOG" id="ENOG502S65C">
    <property type="taxonomic scope" value="Eukaryota"/>
</dbReference>
<sequence length="589" mass="63688">MLVYQVLLLPCALLALHLASARAQCPQSSVAVNAPCGQAAISCNVPYVPQNGACVLPFPTPSGCGSGQVCANGVVVHVFPSGFTNAQSVNSLCPNQPVQPQPAPCPNQPVIPYPPAQSQPAPCPNQPVTPYPPAQSQPAPCPDQPVTPYPPVQPQPAPCPNQPVNPYPPAQPQPAPCPNQPVTPYPPVQPQPAPCPNQPVTPYPPAQSQPAPCPNQPVTPYPPVQPQPAPCPNQPVTPYPPAQPQPAPCPNQPVTPYPPVQPQPAPCPNQPVTPYPPAQSQPAPCPNQPVTPYPPVPPETTNRPYQPPTTTTRETTTTWKTTTTRTTTTTPPPAPLRICPRGTVLINDNCRLVYCGSKVYSNGRCVEPRCPKGTYWTGQKCALPEPIELSPINLQRTIINENSKNTPDLVLNNVQHLTVNASLTLPTDYRDYEEDSEEEVEEAEEIQPPPSAPIKCCTVIAPRTCRCPADSNRWQCYNQRQQLCGDFCSAPKVAIRPASVSTWHVNDAQMLSMPPNWNAGCQMQSNCMQATERYDCSGCASGQMSSCSPYCYDYRCNSPTCAYYDQEQFCDSPQFADSVGCRPQDGWRR</sequence>
<reference evidence="3 4" key="1">
    <citation type="journal article" date="2007" name="Nature">
        <title>Evolution of genes and genomes on the Drosophila phylogeny.</title>
        <authorList>
            <consortium name="Drosophila 12 Genomes Consortium"/>
            <person name="Clark A.G."/>
            <person name="Eisen M.B."/>
            <person name="Smith D.R."/>
            <person name="Bergman C.M."/>
            <person name="Oliver B."/>
            <person name="Markow T.A."/>
            <person name="Kaufman T.C."/>
            <person name="Kellis M."/>
            <person name="Gelbart W."/>
            <person name="Iyer V.N."/>
            <person name="Pollard D.A."/>
            <person name="Sackton T.B."/>
            <person name="Larracuente A.M."/>
            <person name="Singh N.D."/>
            <person name="Abad J.P."/>
            <person name="Abt D.N."/>
            <person name="Adryan B."/>
            <person name="Aguade M."/>
            <person name="Akashi H."/>
            <person name="Anderson W.W."/>
            <person name="Aquadro C.F."/>
            <person name="Ardell D.H."/>
            <person name="Arguello R."/>
            <person name="Artieri C.G."/>
            <person name="Barbash D.A."/>
            <person name="Barker D."/>
            <person name="Barsanti P."/>
            <person name="Batterham P."/>
            <person name="Batzoglou S."/>
            <person name="Begun D."/>
            <person name="Bhutkar A."/>
            <person name="Blanco E."/>
            <person name="Bosak S.A."/>
            <person name="Bradley R.K."/>
            <person name="Brand A.D."/>
            <person name="Brent M.R."/>
            <person name="Brooks A.N."/>
            <person name="Brown R.H."/>
            <person name="Butlin R.K."/>
            <person name="Caggese C."/>
            <person name="Calvi B.R."/>
            <person name="Bernardo de Carvalho A."/>
            <person name="Caspi A."/>
            <person name="Castrezana S."/>
            <person name="Celniker S.E."/>
            <person name="Chang J.L."/>
            <person name="Chapple C."/>
            <person name="Chatterji S."/>
            <person name="Chinwalla A."/>
            <person name="Civetta A."/>
            <person name="Clifton S.W."/>
            <person name="Comeron J.M."/>
            <person name="Costello J.C."/>
            <person name="Coyne J.A."/>
            <person name="Daub J."/>
            <person name="David R.G."/>
            <person name="Delcher A.L."/>
            <person name="Delehaunty K."/>
            <person name="Do C.B."/>
            <person name="Ebling H."/>
            <person name="Edwards K."/>
            <person name="Eickbush T."/>
            <person name="Evans J.D."/>
            <person name="Filipski A."/>
            <person name="Findeiss S."/>
            <person name="Freyhult E."/>
            <person name="Fulton L."/>
            <person name="Fulton R."/>
            <person name="Garcia A.C."/>
            <person name="Gardiner A."/>
            <person name="Garfield D.A."/>
            <person name="Garvin B.E."/>
            <person name="Gibson G."/>
            <person name="Gilbert D."/>
            <person name="Gnerre S."/>
            <person name="Godfrey J."/>
            <person name="Good R."/>
            <person name="Gotea V."/>
            <person name="Gravely B."/>
            <person name="Greenberg A.J."/>
            <person name="Griffiths-Jones S."/>
            <person name="Gross S."/>
            <person name="Guigo R."/>
            <person name="Gustafson E.A."/>
            <person name="Haerty W."/>
            <person name="Hahn M.W."/>
            <person name="Halligan D.L."/>
            <person name="Halpern A.L."/>
            <person name="Halter G.M."/>
            <person name="Han M.V."/>
            <person name="Heger A."/>
            <person name="Hillier L."/>
            <person name="Hinrichs A.S."/>
            <person name="Holmes I."/>
            <person name="Hoskins R.A."/>
            <person name="Hubisz M.J."/>
            <person name="Hultmark D."/>
            <person name="Huntley M.A."/>
            <person name="Jaffe D.B."/>
            <person name="Jagadeeshan S."/>
            <person name="Jeck W.R."/>
            <person name="Johnson J."/>
            <person name="Jones C.D."/>
            <person name="Jordan W.C."/>
            <person name="Karpen G.H."/>
            <person name="Kataoka E."/>
            <person name="Keightley P.D."/>
            <person name="Kheradpour P."/>
            <person name="Kirkness E.F."/>
            <person name="Koerich L.B."/>
            <person name="Kristiansen K."/>
            <person name="Kudrna D."/>
            <person name="Kulathinal R.J."/>
            <person name="Kumar S."/>
            <person name="Kwok R."/>
            <person name="Lander E."/>
            <person name="Langley C.H."/>
            <person name="Lapoint R."/>
            <person name="Lazzaro B.P."/>
            <person name="Lee S.J."/>
            <person name="Levesque L."/>
            <person name="Li R."/>
            <person name="Lin C.F."/>
            <person name="Lin M.F."/>
            <person name="Lindblad-Toh K."/>
            <person name="Llopart A."/>
            <person name="Long M."/>
            <person name="Low L."/>
            <person name="Lozovsky E."/>
            <person name="Lu J."/>
            <person name="Luo M."/>
            <person name="Machado C.A."/>
            <person name="Makalowski W."/>
            <person name="Marzo M."/>
            <person name="Matsuda M."/>
            <person name="Matzkin L."/>
            <person name="McAllister B."/>
            <person name="McBride C.S."/>
            <person name="McKernan B."/>
            <person name="McKernan K."/>
            <person name="Mendez-Lago M."/>
            <person name="Minx P."/>
            <person name="Mollenhauer M.U."/>
            <person name="Montooth K."/>
            <person name="Mount S.M."/>
            <person name="Mu X."/>
            <person name="Myers E."/>
            <person name="Negre B."/>
            <person name="Newfeld S."/>
            <person name="Nielsen R."/>
            <person name="Noor M.A."/>
            <person name="O'Grady P."/>
            <person name="Pachter L."/>
            <person name="Papaceit M."/>
            <person name="Parisi M.J."/>
            <person name="Parisi M."/>
            <person name="Parts L."/>
            <person name="Pedersen J.S."/>
            <person name="Pesole G."/>
            <person name="Phillippy A.M."/>
            <person name="Ponting C.P."/>
            <person name="Pop M."/>
            <person name="Porcelli D."/>
            <person name="Powell J.R."/>
            <person name="Prohaska S."/>
            <person name="Pruitt K."/>
            <person name="Puig M."/>
            <person name="Quesneville H."/>
            <person name="Ram K.R."/>
            <person name="Rand D."/>
            <person name="Rasmussen M.D."/>
            <person name="Reed L.K."/>
            <person name="Reenan R."/>
            <person name="Reily A."/>
            <person name="Remington K.A."/>
            <person name="Rieger T.T."/>
            <person name="Ritchie M.G."/>
            <person name="Robin C."/>
            <person name="Rogers Y.H."/>
            <person name="Rohde C."/>
            <person name="Rozas J."/>
            <person name="Rubenfield M.J."/>
            <person name="Ruiz A."/>
            <person name="Russo S."/>
            <person name="Salzberg S.L."/>
            <person name="Sanchez-Gracia A."/>
            <person name="Saranga D.J."/>
            <person name="Sato H."/>
            <person name="Schaeffer S.W."/>
            <person name="Schatz M.C."/>
            <person name="Schlenke T."/>
            <person name="Schwartz R."/>
            <person name="Segarra C."/>
            <person name="Singh R.S."/>
            <person name="Sirot L."/>
            <person name="Sirota M."/>
            <person name="Sisneros N.B."/>
            <person name="Smith C.D."/>
            <person name="Smith T.F."/>
            <person name="Spieth J."/>
            <person name="Stage D.E."/>
            <person name="Stark A."/>
            <person name="Stephan W."/>
            <person name="Strausberg R.L."/>
            <person name="Strempel S."/>
            <person name="Sturgill D."/>
            <person name="Sutton G."/>
            <person name="Sutton G.G."/>
            <person name="Tao W."/>
            <person name="Teichmann S."/>
            <person name="Tobari Y.N."/>
            <person name="Tomimura Y."/>
            <person name="Tsolas J.M."/>
            <person name="Valente V.L."/>
            <person name="Venter E."/>
            <person name="Venter J.C."/>
            <person name="Vicario S."/>
            <person name="Vieira F.G."/>
            <person name="Vilella A.J."/>
            <person name="Villasante A."/>
            <person name="Walenz B."/>
            <person name="Wang J."/>
            <person name="Wasserman M."/>
            <person name="Watts T."/>
            <person name="Wilson D."/>
            <person name="Wilson R.K."/>
            <person name="Wing R.A."/>
            <person name="Wolfner M.F."/>
            <person name="Wong A."/>
            <person name="Wong G.K."/>
            <person name="Wu C.I."/>
            <person name="Wu G."/>
            <person name="Yamamoto D."/>
            <person name="Yang H.P."/>
            <person name="Yang S.P."/>
            <person name="Yorke J.A."/>
            <person name="Yoshida K."/>
            <person name="Zdobnov E."/>
            <person name="Zhang P."/>
            <person name="Zhang Y."/>
            <person name="Zimin A.V."/>
            <person name="Baldwin J."/>
            <person name="Abdouelleil A."/>
            <person name="Abdulkadir J."/>
            <person name="Abebe A."/>
            <person name="Abera B."/>
            <person name="Abreu J."/>
            <person name="Acer S.C."/>
            <person name="Aftuck L."/>
            <person name="Alexander A."/>
            <person name="An P."/>
            <person name="Anderson E."/>
            <person name="Anderson S."/>
            <person name="Arachi H."/>
            <person name="Azer M."/>
            <person name="Bachantsang P."/>
            <person name="Barry A."/>
            <person name="Bayul T."/>
            <person name="Berlin A."/>
            <person name="Bessette D."/>
            <person name="Bloom T."/>
            <person name="Blye J."/>
            <person name="Boguslavskiy L."/>
            <person name="Bonnet C."/>
            <person name="Boukhgalter B."/>
            <person name="Bourzgui I."/>
            <person name="Brown A."/>
            <person name="Cahill P."/>
            <person name="Channer S."/>
            <person name="Cheshatsang Y."/>
            <person name="Chuda L."/>
            <person name="Citroen M."/>
            <person name="Collymore A."/>
            <person name="Cooke P."/>
            <person name="Costello M."/>
            <person name="D'Aco K."/>
            <person name="Daza R."/>
            <person name="De Haan G."/>
            <person name="DeGray S."/>
            <person name="DeMaso C."/>
            <person name="Dhargay N."/>
            <person name="Dooley K."/>
            <person name="Dooley E."/>
            <person name="Doricent M."/>
            <person name="Dorje P."/>
            <person name="Dorjee K."/>
            <person name="Dupes A."/>
            <person name="Elong R."/>
            <person name="Falk J."/>
            <person name="Farina A."/>
            <person name="Faro S."/>
            <person name="Ferguson D."/>
            <person name="Fisher S."/>
            <person name="Foley C.D."/>
            <person name="Franke A."/>
            <person name="Friedrich D."/>
            <person name="Gadbois L."/>
            <person name="Gearin G."/>
            <person name="Gearin C.R."/>
            <person name="Giannoukos G."/>
            <person name="Goode T."/>
            <person name="Graham J."/>
            <person name="Grandbois E."/>
            <person name="Grewal S."/>
            <person name="Gyaltsen K."/>
            <person name="Hafez N."/>
            <person name="Hagos B."/>
            <person name="Hall J."/>
            <person name="Henson C."/>
            <person name="Hollinger A."/>
            <person name="Honan T."/>
            <person name="Huard M.D."/>
            <person name="Hughes L."/>
            <person name="Hurhula B."/>
            <person name="Husby M.E."/>
            <person name="Kamat A."/>
            <person name="Kanga B."/>
            <person name="Kashin S."/>
            <person name="Khazanovich D."/>
            <person name="Kisner P."/>
            <person name="Lance K."/>
            <person name="Lara M."/>
            <person name="Lee W."/>
            <person name="Lennon N."/>
            <person name="Letendre F."/>
            <person name="LeVine R."/>
            <person name="Lipovsky A."/>
            <person name="Liu X."/>
            <person name="Liu J."/>
            <person name="Liu S."/>
            <person name="Lokyitsang T."/>
            <person name="Lokyitsang Y."/>
            <person name="Lubonja R."/>
            <person name="Lui A."/>
            <person name="MacDonald P."/>
            <person name="Magnisalis V."/>
            <person name="Maru K."/>
            <person name="Matthews C."/>
            <person name="McCusker W."/>
            <person name="McDonough S."/>
            <person name="Mehta T."/>
            <person name="Meldrim J."/>
            <person name="Meneus L."/>
            <person name="Mihai O."/>
            <person name="Mihalev A."/>
            <person name="Mihova T."/>
            <person name="Mittelman R."/>
            <person name="Mlenga V."/>
            <person name="Montmayeur A."/>
            <person name="Mulrain L."/>
            <person name="Navidi A."/>
            <person name="Naylor J."/>
            <person name="Negash T."/>
            <person name="Nguyen T."/>
            <person name="Nguyen N."/>
            <person name="Nicol R."/>
            <person name="Norbu C."/>
            <person name="Norbu N."/>
            <person name="Novod N."/>
            <person name="O'Neill B."/>
            <person name="Osman S."/>
            <person name="Markiewicz E."/>
            <person name="Oyono O.L."/>
            <person name="Patti C."/>
            <person name="Phunkhang P."/>
            <person name="Pierre F."/>
            <person name="Priest M."/>
            <person name="Raghuraman S."/>
            <person name="Rege F."/>
            <person name="Reyes R."/>
            <person name="Rise C."/>
            <person name="Rogov P."/>
            <person name="Ross K."/>
            <person name="Ryan E."/>
            <person name="Settipalli S."/>
            <person name="Shea T."/>
            <person name="Sherpa N."/>
            <person name="Shi L."/>
            <person name="Shih D."/>
            <person name="Sparrow T."/>
            <person name="Spaulding J."/>
            <person name="Stalker J."/>
            <person name="Stange-Thomann N."/>
            <person name="Stavropoulos S."/>
            <person name="Stone C."/>
            <person name="Strader C."/>
            <person name="Tesfaye S."/>
            <person name="Thomson T."/>
            <person name="Thoulutsang Y."/>
            <person name="Thoulutsang D."/>
            <person name="Topham K."/>
            <person name="Topping I."/>
            <person name="Tsamla T."/>
            <person name="Vassiliev H."/>
            <person name="Vo A."/>
            <person name="Wangchuk T."/>
            <person name="Wangdi T."/>
            <person name="Weiand M."/>
            <person name="Wilkinson J."/>
            <person name="Wilson A."/>
            <person name="Yadav S."/>
            <person name="Young G."/>
            <person name="Yu Q."/>
            <person name="Zembek L."/>
            <person name="Zhong D."/>
            <person name="Zimmer A."/>
            <person name="Zwirko Z."/>
            <person name="Jaffe D.B."/>
            <person name="Alvarez P."/>
            <person name="Brockman W."/>
            <person name="Butler J."/>
            <person name="Chin C."/>
            <person name="Gnerre S."/>
            <person name="Grabherr M."/>
            <person name="Kleber M."/>
            <person name="Mauceli E."/>
            <person name="MacCallum I."/>
        </authorList>
    </citation>
    <scope>NUCLEOTIDE SEQUENCE [LARGE SCALE GENOMIC DNA]</scope>
    <source>
        <strain evidence="4">Tucson 15010-1051.87</strain>
    </source>
</reference>
<proteinExistence type="predicted"/>
<protein>
    <recommendedName>
        <fullName evidence="5">Chitin-binding type-2 domain-containing protein</fullName>
    </recommendedName>
</protein>
<feature type="compositionally biased region" description="Low complexity" evidence="1">
    <location>
        <begin position="299"/>
        <end position="329"/>
    </location>
</feature>
<feature type="region of interest" description="Disordered" evidence="1">
    <location>
        <begin position="116"/>
        <end position="335"/>
    </location>
</feature>
<evidence type="ECO:0000313" key="4">
    <source>
        <dbReference type="Proteomes" id="UP000008792"/>
    </source>
</evidence>
<evidence type="ECO:0000256" key="2">
    <source>
        <dbReference type="SAM" id="SignalP"/>
    </source>
</evidence>
<dbReference type="InParanoid" id="B4LZV9"/>
<feature type="signal peptide" evidence="2">
    <location>
        <begin position="1"/>
        <end position="23"/>
    </location>
</feature>
<accession>B4LZV9</accession>
<evidence type="ECO:0000313" key="3">
    <source>
        <dbReference type="EMBL" id="EDW67187.1"/>
    </source>
</evidence>